<evidence type="ECO:0000259" key="14">
    <source>
        <dbReference type="PROSITE" id="PS50835"/>
    </source>
</evidence>
<evidence type="ECO:0000256" key="1">
    <source>
        <dbReference type="ARBA" id="ARBA00004613"/>
    </source>
</evidence>
<evidence type="ECO:0000256" key="4">
    <source>
        <dbReference type="ARBA" id="ARBA00022553"/>
    </source>
</evidence>
<evidence type="ECO:0000256" key="11">
    <source>
        <dbReference type="ARBA" id="ARBA00068088"/>
    </source>
</evidence>
<evidence type="ECO:0000256" key="10">
    <source>
        <dbReference type="ARBA" id="ARBA00023319"/>
    </source>
</evidence>
<dbReference type="InterPro" id="IPR036179">
    <property type="entry name" value="Ig-like_dom_sf"/>
</dbReference>
<evidence type="ECO:0000256" key="8">
    <source>
        <dbReference type="ARBA" id="ARBA00023170"/>
    </source>
</evidence>
<dbReference type="PANTHER" id="PTHR23036">
    <property type="entry name" value="CYTOKINE RECEPTOR"/>
    <property type="match status" value="1"/>
</dbReference>
<feature type="non-terminal residue" evidence="16">
    <location>
        <position position="1"/>
    </location>
</feature>
<keyword evidence="3" id="KW-0964">Secreted</keyword>
<evidence type="ECO:0000313" key="16">
    <source>
        <dbReference type="EMBL" id="KAK1805981.1"/>
    </source>
</evidence>
<sequence length="466" mass="52621">MAAVTDVSQLVVKQIRRCCYQRHEEQRDDSANAAHPTTDLKHLFAEFRTHGLGVHWRVCGFRDSCLLLVINLDCHFFLTPPPPDLAVISPQDPALPIGSSLTVLCAVSAELGLAASSLYWTLNGRRLARSTYTVLSPTELSVTLHRLNGSQQQSGDNLVCHSDNGDVLAGSCIYVGMPPEKPDNLSCWSRNTKDLSCRWSPGGQGETYISTKYILKYKLRWYGKEKECQDYNVGQPYTCYIPRDLAIFTPYEIWVEASNQLGSATSDVIILDILDVVTTDPPPDVHVTRLGELDDQLSVRWASPPALKDFLFQAKYQIRYRLEDSAEWKVVDDVGNQTSCRLAGLKPGTVYFVQVRCNPVGIYGSKKTGIWSDWSHPTAASTPNSKRLQTGSCDPKSEEHNSTLRQELKQFFGWVRKHTYGCTNVSIKLYDQWRVWLQKAHKTRNLVGKETSYFICEYLKHDAFNK</sequence>
<dbReference type="Proteomes" id="UP001239994">
    <property type="component" value="Unassembled WGS sequence"/>
</dbReference>
<dbReference type="SUPFAM" id="SSF48726">
    <property type="entry name" value="Immunoglobulin"/>
    <property type="match status" value="1"/>
</dbReference>
<dbReference type="InterPro" id="IPR003961">
    <property type="entry name" value="FN3_dom"/>
</dbReference>
<comment type="subcellular location">
    <subcellularLocation>
        <location evidence="1">Secreted</location>
    </subcellularLocation>
</comment>
<comment type="similarity">
    <text evidence="2">Belongs to the type I cytokine receptor family. Type 3 subfamily.</text>
</comment>
<proteinExistence type="inferred from homology"/>
<gene>
    <name evidence="16" type="ORF">P4O66_013022</name>
</gene>
<dbReference type="InterPro" id="IPR050379">
    <property type="entry name" value="Type-I_Cytokine_Rcpt"/>
</dbReference>
<dbReference type="PROSITE" id="PS50835">
    <property type="entry name" value="IG_LIKE"/>
    <property type="match status" value="1"/>
</dbReference>
<keyword evidence="4" id="KW-0597">Phosphoprotein</keyword>
<dbReference type="AlphaFoldDB" id="A0AAD9E5P5"/>
<evidence type="ECO:0000256" key="3">
    <source>
        <dbReference type="ARBA" id="ARBA00022525"/>
    </source>
</evidence>
<reference evidence="16" key="1">
    <citation type="submission" date="2023-03" db="EMBL/GenBank/DDBJ databases">
        <title>Electrophorus voltai genome.</title>
        <authorList>
            <person name="Bian C."/>
        </authorList>
    </citation>
    <scope>NUCLEOTIDE SEQUENCE</scope>
    <source>
        <strain evidence="16">CB-2022</strain>
        <tissue evidence="16">Muscle</tissue>
    </source>
</reference>
<dbReference type="PANTHER" id="PTHR23036:SF16">
    <property type="entry name" value="CYTOKINE RECEPTOR-LIKE FACTOR 1"/>
    <property type="match status" value="1"/>
</dbReference>
<dbReference type="Gene3D" id="2.60.40.10">
    <property type="entry name" value="Immunoglobulins"/>
    <property type="match status" value="3"/>
</dbReference>
<dbReference type="GO" id="GO:0004896">
    <property type="term" value="F:cytokine receptor activity"/>
    <property type="evidence" value="ECO:0007669"/>
    <property type="project" value="TreeGrafter"/>
</dbReference>
<feature type="domain" description="Fibronectin type-III" evidence="15">
    <location>
        <begin position="281"/>
        <end position="385"/>
    </location>
</feature>
<dbReference type="CDD" id="cd00063">
    <property type="entry name" value="FN3"/>
    <property type="match status" value="2"/>
</dbReference>
<evidence type="ECO:0000256" key="12">
    <source>
        <dbReference type="ARBA" id="ARBA00078172"/>
    </source>
</evidence>
<dbReference type="Pfam" id="PF09067">
    <property type="entry name" value="EpoR_lig-bind"/>
    <property type="match status" value="1"/>
</dbReference>
<keyword evidence="7" id="KW-1015">Disulfide bond</keyword>
<evidence type="ECO:0000256" key="5">
    <source>
        <dbReference type="ARBA" id="ARBA00022729"/>
    </source>
</evidence>
<evidence type="ECO:0000256" key="2">
    <source>
        <dbReference type="ARBA" id="ARBA00010890"/>
    </source>
</evidence>
<dbReference type="EMBL" id="JAROKS010000002">
    <property type="protein sequence ID" value="KAK1805981.1"/>
    <property type="molecule type" value="Genomic_DNA"/>
</dbReference>
<protein>
    <recommendedName>
        <fullName evidence="11">Cytokine receptor-like factor 1</fullName>
    </recommendedName>
    <alternativeName>
        <fullName evidence="12">Cytokine-like factor 1</fullName>
    </alternativeName>
</protein>
<evidence type="ECO:0000256" key="9">
    <source>
        <dbReference type="ARBA" id="ARBA00023180"/>
    </source>
</evidence>
<dbReference type="Pfam" id="PF00041">
    <property type="entry name" value="fn3"/>
    <property type="match status" value="1"/>
</dbReference>
<dbReference type="GO" id="GO:0009897">
    <property type="term" value="C:external side of plasma membrane"/>
    <property type="evidence" value="ECO:0007669"/>
    <property type="project" value="TreeGrafter"/>
</dbReference>
<dbReference type="SMART" id="SM00060">
    <property type="entry name" value="FN3"/>
    <property type="match status" value="2"/>
</dbReference>
<keyword evidence="10" id="KW-0393">Immunoglobulin domain</keyword>
<keyword evidence="17" id="KW-1185">Reference proteome</keyword>
<dbReference type="InterPro" id="IPR007110">
    <property type="entry name" value="Ig-like_dom"/>
</dbReference>
<dbReference type="InterPro" id="IPR036116">
    <property type="entry name" value="FN3_sf"/>
</dbReference>
<keyword evidence="8" id="KW-0675">Receptor</keyword>
<evidence type="ECO:0000256" key="7">
    <source>
        <dbReference type="ARBA" id="ARBA00023157"/>
    </source>
</evidence>
<evidence type="ECO:0000256" key="6">
    <source>
        <dbReference type="ARBA" id="ARBA00022737"/>
    </source>
</evidence>
<dbReference type="FunFam" id="2.60.40.10:FF:000281">
    <property type="entry name" value="Cytokine receptor like factor 1"/>
    <property type="match status" value="1"/>
</dbReference>
<dbReference type="GO" id="GO:0097058">
    <property type="term" value="C:CRLF-CLCF1 complex"/>
    <property type="evidence" value="ECO:0007669"/>
    <property type="project" value="UniProtKB-ARBA"/>
</dbReference>
<name>A0AAD9E5P5_9TELE</name>
<dbReference type="GO" id="GO:0043524">
    <property type="term" value="P:negative regulation of neuron apoptotic process"/>
    <property type="evidence" value="ECO:0007669"/>
    <property type="project" value="UniProtKB-ARBA"/>
</dbReference>
<organism evidence="16 17">
    <name type="scientific">Electrophorus voltai</name>
    <dbReference type="NCBI Taxonomy" id="2609070"/>
    <lineage>
        <taxon>Eukaryota</taxon>
        <taxon>Metazoa</taxon>
        <taxon>Chordata</taxon>
        <taxon>Craniata</taxon>
        <taxon>Vertebrata</taxon>
        <taxon>Euteleostomi</taxon>
        <taxon>Actinopterygii</taxon>
        <taxon>Neopterygii</taxon>
        <taxon>Teleostei</taxon>
        <taxon>Ostariophysi</taxon>
        <taxon>Gymnotiformes</taxon>
        <taxon>Gymnotoidei</taxon>
        <taxon>Gymnotidae</taxon>
        <taxon>Electrophorus</taxon>
    </lineage>
</organism>
<feature type="domain" description="Fibronectin type-III" evidence="15">
    <location>
        <begin position="181"/>
        <end position="276"/>
    </location>
</feature>
<dbReference type="InterPro" id="IPR013783">
    <property type="entry name" value="Ig-like_fold"/>
</dbReference>
<keyword evidence="9" id="KW-0325">Glycoprotein</keyword>
<dbReference type="FunFam" id="2.60.40.10:FF:000386">
    <property type="entry name" value="Cytokine receptor like factor 1"/>
    <property type="match status" value="1"/>
</dbReference>
<comment type="caution">
    <text evidence="16">The sequence shown here is derived from an EMBL/GenBank/DDBJ whole genome shotgun (WGS) entry which is preliminary data.</text>
</comment>
<dbReference type="SUPFAM" id="SSF49265">
    <property type="entry name" value="Fibronectin type III"/>
    <property type="match status" value="2"/>
</dbReference>
<feature type="region of interest" description="Disordered" evidence="13">
    <location>
        <begin position="376"/>
        <end position="401"/>
    </location>
</feature>
<dbReference type="PROSITE" id="PS50853">
    <property type="entry name" value="FN3"/>
    <property type="match status" value="2"/>
</dbReference>
<dbReference type="FunFam" id="2.60.40.10:FF:000690">
    <property type="entry name" value="Cytokine receptor like factor 1"/>
    <property type="match status" value="1"/>
</dbReference>
<dbReference type="GO" id="GO:0019955">
    <property type="term" value="F:cytokine binding"/>
    <property type="evidence" value="ECO:0007669"/>
    <property type="project" value="TreeGrafter"/>
</dbReference>
<accession>A0AAD9E5P5</accession>
<keyword evidence="6" id="KW-0677">Repeat</keyword>
<evidence type="ECO:0000313" key="17">
    <source>
        <dbReference type="Proteomes" id="UP001239994"/>
    </source>
</evidence>
<keyword evidence="5" id="KW-0732">Signal</keyword>
<dbReference type="GO" id="GO:0043235">
    <property type="term" value="C:receptor complex"/>
    <property type="evidence" value="ECO:0007669"/>
    <property type="project" value="TreeGrafter"/>
</dbReference>
<feature type="domain" description="Ig-like" evidence="14">
    <location>
        <begin position="83"/>
        <end position="165"/>
    </location>
</feature>
<evidence type="ECO:0000256" key="13">
    <source>
        <dbReference type="SAM" id="MobiDB-lite"/>
    </source>
</evidence>
<feature type="compositionally biased region" description="Polar residues" evidence="13">
    <location>
        <begin position="378"/>
        <end position="392"/>
    </location>
</feature>
<evidence type="ECO:0000259" key="15">
    <source>
        <dbReference type="PROSITE" id="PS50853"/>
    </source>
</evidence>
<dbReference type="InterPro" id="IPR015152">
    <property type="entry name" value="Growth/epo_recpt_lig-bind"/>
</dbReference>